<dbReference type="Proteomes" id="UP000468531">
    <property type="component" value="Unassembled WGS sequence"/>
</dbReference>
<keyword evidence="2" id="KW-1185">Reference proteome</keyword>
<sequence length="111" mass="11855">MAGDAIDTAGESPCQSCGACCSYSENWPRFTIEDDAQLDLIPAQFVNARQSGMRCEGDRCSALSGKIGEATRCVVYAVRPEVCRTCQPGDAECAMARRRHGLPLIASAPPD</sequence>
<comment type="caution">
    <text evidence="1">The sequence shown here is derived from an EMBL/GenBank/DDBJ whole genome shotgun (WGS) entry which is preliminary data.</text>
</comment>
<proteinExistence type="predicted"/>
<organism evidence="1 2">
    <name type="scientific">Bradyrhizobium uaiense</name>
    <dbReference type="NCBI Taxonomy" id="2594946"/>
    <lineage>
        <taxon>Bacteria</taxon>
        <taxon>Pseudomonadati</taxon>
        <taxon>Pseudomonadota</taxon>
        <taxon>Alphaproteobacteria</taxon>
        <taxon>Hyphomicrobiales</taxon>
        <taxon>Nitrobacteraceae</taxon>
        <taxon>Bradyrhizobium</taxon>
    </lineage>
</organism>
<dbReference type="AlphaFoldDB" id="A0A6P1BS60"/>
<evidence type="ECO:0000313" key="2">
    <source>
        <dbReference type="Proteomes" id="UP000468531"/>
    </source>
</evidence>
<protein>
    <submittedName>
        <fullName evidence="1">YkgJ family cysteine cluster protein</fullName>
    </submittedName>
</protein>
<dbReference type="InterPro" id="IPR005358">
    <property type="entry name" value="Puta_zinc/iron-chelating_dom"/>
</dbReference>
<reference evidence="1 2" key="1">
    <citation type="journal article" date="2020" name="Arch. Microbiol.">
        <title>Bradyrhizobium uaiense sp. nov., a new highly efficient cowpea symbiont.</title>
        <authorList>
            <person name="Cabral Michel D."/>
            <person name="Azarias Guimaraes A."/>
            <person name="Martins da Costa E."/>
            <person name="Soares de Carvalho T."/>
            <person name="Balsanelli E."/>
            <person name="Willems A."/>
            <person name="Maltempi de Souza E."/>
            <person name="de Souza Moreira F.M."/>
        </authorList>
    </citation>
    <scope>NUCLEOTIDE SEQUENCE [LARGE SCALE GENOMIC DNA]</scope>
    <source>
        <strain evidence="1 2">UFLA 03-164</strain>
    </source>
</reference>
<dbReference type="RefSeq" id="WP_163160611.1">
    <property type="nucleotide sequence ID" value="NZ_VKHP01000215.1"/>
</dbReference>
<dbReference type="EMBL" id="VKHP01000215">
    <property type="protein sequence ID" value="NEV01075.1"/>
    <property type="molecule type" value="Genomic_DNA"/>
</dbReference>
<accession>A0A6P1BS60</accession>
<name>A0A6P1BS60_9BRAD</name>
<evidence type="ECO:0000313" key="1">
    <source>
        <dbReference type="EMBL" id="NEV01075.1"/>
    </source>
</evidence>
<gene>
    <name evidence="1" type="ORF">FNJ47_36110</name>
</gene>
<dbReference type="Pfam" id="PF03692">
    <property type="entry name" value="CxxCxxCC"/>
    <property type="match status" value="1"/>
</dbReference>